<dbReference type="GO" id="GO:0016301">
    <property type="term" value="F:kinase activity"/>
    <property type="evidence" value="ECO:0007669"/>
    <property type="project" value="UniProtKB-KW"/>
</dbReference>
<accession>A0A518KA73</accession>
<dbReference type="GO" id="GO:0016773">
    <property type="term" value="F:phosphotransferase activity, alcohol group as acceptor"/>
    <property type="evidence" value="ECO:0007669"/>
    <property type="project" value="InterPro"/>
</dbReference>
<evidence type="ECO:0000313" key="1">
    <source>
        <dbReference type="EMBL" id="QDV74688.1"/>
    </source>
</evidence>
<dbReference type="GO" id="GO:0005524">
    <property type="term" value="F:ATP binding"/>
    <property type="evidence" value="ECO:0007669"/>
    <property type="project" value="InterPro"/>
</dbReference>
<dbReference type="EMBL" id="CP036349">
    <property type="protein sequence ID" value="QDV74688.1"/>
    <property type="molecule type" value="Genomic_DNA"/>
</dbReference>
<dbReference type="PANTHER" id="PTHR30605:SF0">
    <property type="entry name" value="ANHYDRO-N-ACETYLMURAMIC ACID KINASE"/>
    <property type="match status" value="1"/>
</dbReference>
<dbReference type="GO" id="GO:0006040">
    <property type="term" value="P:amino sugar metabolic process"/>
    <property type="evidence" value="ECO:0007669"/>
    <property type="project" value="InterPro"/>
</dbReference>
<dbReference type="KEGG" id="bmei:Spa11_28960"/>
<gene>
    <name evidence="1" type="primary">anmK_2</name>
    <name evidence="1" type="ORF">Spa11_28960</name>
</gene>
<protein>
    <submittedName>
        <fullName evidence="1">Anhydro-N-acetylmuramic acid kinase</fullName>
        <ecNumber evidence="1">2.7.1.170</ecNumber>
    </submittedName>
</protein>
<organism evidence="1 2">
    <name type="scientific">Botrimarina mediterranea</name>
    <dbReference type="NCBI Taxonomy" id="2528022"/>
    <lineage>
        <taxon>Bacteria</taxon>
        <taxon>Pseudomonadati</taxon>
        <taxon>Planctomycetota</taxon>
        <taxon>Planctomycetia</taxon>
        <taxon>Pirellulales</taxon>
        <taxon>Lacipirellulaceae</taxon>
        <taxon>Botrimarina</taxon>
    </lineage>
</organism>
<dbReference type="InterPro" id="IPR005338">
    <property type="entry name" value="Anhydro_N_Ac-Mur_kinase"/>
</dbReference>
<dbReference type="RefSeq" id="WP_145113312.1">
    <property type="nucleotide sequence ID" value="NZ_CP036349.1"/>
</dbReference>
<dbReference type="AlphaFoldDB" id="A0A518KA73"/>
<evidence type="ECO:0000313" key="2">
    <source>
        <dbReference type="Proteomes" id="UP000316426"/>
    </source>
</evidence>
<name>A0A518KA73_9BACT</name>
<dbReference type="PANTHER" id="PTHR30605">
    <property type="entry name" value="ANHYDRO-N-ACETYLMURAMIC ACID KINASE"/>
    <property type="match status" value="1"/>
</dbReference>
<reference evidence="1 2" key="1">
    <citation type="submission" date="2019-02" db="EMBL/GenBank/DDBJ databases">
        <title>Deep-cultivation of Planctomycetes and their phenomic and genomic characterization uncovers novel biology.</title>
        <authorList>
            <person name="Wiegand S."/>
            <person name="Jogler M."/>
            <person name="Boedeker C."/>
            <person name="Pinto D."/>
            <person name="Vollmers J."/>
            <person name="Rivas-Marin E."/>
            <person name="Kohn T."/>
            <person name="Peeters S.H."/>
            <person name="Heuer A."/>
            <person name="Rast P."/>
            <person name="Oberbeckmann S."/>
            <person name="Bunk B."/>
            <person name="Jeske O."/>
            <person name="Meyerdierks A."/>
            <person name="Storesund J.E."/>
            <person name="Kallscheuer N."/>
            <person name="Luecker S."/>
            <person name="Lage O.M."/>
            <person name="Pohl T."/>
            <person name="Merkel B.J."/>
            <person name="Hornburger P."/>
            <person name="Mueller R.-W."/>
            <person name="Bruemmer F."/>
            <person name="Labrenz M."/>
            <person name="Spormann A.M."/>
            <person name="Op den Camp H."/>
            <person name="Overmann J."/>
            <person name="Amann R."/>
            <person name="Jetten M.S.M."/>
            <person name="Mascher T."/>
            <person name="Medema M.H."/>
            <person name="Devos D.P."/>
            <person name="Kaster A.-K."/>
            <person name="Ovreas L."/>
            <person name="Rohde M."/>
            <person name="Galperin M.Y."/>
            <person name="Jogler C."/>
        </authorList>
    </citation>
    <scope>NUCLEOTIDE SEQUENCE [LARGE SCALE GENOMIC DNA]</scope>
    <source>
        <strain evidence="1 2">Spa11</strain>
    </source>
</reference>
<dbReference type="EC" id="2.7.1.170" evidence="1"/>
<dbReference type="Gene3D" id="3.30.420.40">
    <property type="match status" value="2"/>
</dbReference>
<dbReference type="InterPro" id="IPR043129">
    <property type="entry name" value="ATPase_NBD"/>
</dbReference>
<dbReference type="GO" id="GO:0009254">
    <property type="term" value="P:peptidoglycan turnover"/>
    <property type="evidence" value="ECO:0007669"/>
    <property type="project" value="InterPro"/>
</dbReference>
<sequence length="363" mass="39340">MRYAIGLVSTVTGDAVEGALIRSDGRDEVESIGGVRALCDESLRWGLLEATQNDLPTTEILRLERALTDHYATAVEMLREAHPSEAAQAAVIGLDGHTLRWAPHEGLMLQIGNPWRLSAMTGLPVVSDFRRYDIARGGQGAPMEALFYWALMAREPRPALMIHIGDVTSVTWLSQQNEIIAGDVGPGLELLEEWVQEVADAPHDRDGCVSSAGLVDEACVEYALASPFFSRPLPRTPSRADFERIDVSGLNPQDGAATICAVIADAVRLAVRQLPDRPRLAWVTGPGSRHPLILTRLAGVFEEVRNVSDRGLNPETLHAEAFAWLGIRYLRGLPVSTPETTGCDAARCAGSSTVWGISHGEAR</sequence>
<keyword evidence="1" id="KW-0418">Kinase</keyword>
<proteinExistence type="predicted"/>
<keyword evidence="2" id="KW-1185">Reference proteome</keyword>
<dbReference type="SUPFAM" id="SSF53067">
    <property type="entry name" value="Actin-like ATPase domain"/>
    <property type="match status" value="1"/>
</dbReference>
<dbReference type="Proteomes" id="UP000316426">
    <property type="component" value="Chromosome"/>
</dbReference>
<dbReference type="Pfam" id="PF03702">
    <property type="entry name" value="AnmK"/>
    <property type="match status" value="1"/>
</dbReference>
<keyword evidence="1" id="KW-0808">Transferase</keyword>